<keyword evidence="1" id="KW-0812">Transmembrane</keyword>
<dbReference type="RefSeq" id="WP_054964657.1">
    <property type="nucleotide sequence ID" value="NZ_FMUN01000015.1"/>
</dbReference>
<proteinExistence type="predicted"/>
<accession>A0A0N8PNL2</accession>
<evidence type="ECO:0000313" key="2">
    <source>
        <dbReference type="EMBL" id="SCY68527.1"/>
    </source>
</evidence>
<sequence length="323" mass="36064">MFAGVTNGLELIRESLKAFRRYPSLLLPLLGCWAVYAPVIVYFHFLFPWDAYPGGQQLLVLLGIILLFSFLLSASCLFLLERIREIETAESMGWARSMYGVAANLLRALPITLTWAVIWFVITVIEMLLRRGHGGEDEEGEGGPEMDTEMTAENVAEVLGGFGDMSFSGAFFGALKKGVRMLAFLILPAVAWEKRGTMAAYKKGLGVATAQKSEFASGFVLTELLGAMVFLPPAILFFLSDKLEVTFPDGVWFLTIIYIGFAWSFSMLLEQLFTAELYLWHLLWERDCDRARESGDPAPSLQGVKRPSFIDREPDLSRAMGRV</sequence>
<gene>
    <name evidence="2" type="ORF">SAMN05661077_0152</name>
</gene>
<dbReference type="OrthoDB" id="7068748at2"/>
<feature type="transmembrane region" description="Helical" evidence="1">
    <location>
        <begin position="101"/>
        <end position="122"/>
    </location>
</feature>
<name>A0A0N8PNL2_9GAMM</name>
<evidence type="ECO:0000313" key="3">
    <source>
        <dbReference type="Proteomes" id="UP000183104"/>
    </source>
</evidence>
<reference evidence="3" key="1">
    <citation type="submission" date="2016-10" db="EMBL/GenBank/DDBJ databases">
        <authorList>
            <person name="Varghese N."/>
        </authorList>
    </citation>
    <scope>NUCLEOTIDE SEQUENCE [LARGE SCALE GENOMIC DNA]</scope>
    <source>
        <strain evidence="3">HL 19</strain>
    </source>
</reference>
<keyword evidence="1" id="KW-1133">Transmembrane helix</keyword>
<evidence type="ECO:0000256" key="1">
    <source>
        <dbReference type="SAM" id="Phobius"/>
    </source>
</evidence>
<dbReference type="AlphaFoldDB" id="A0A0N8PNL2"/>
<feature type="transmembrane region" description="Helical" evidence="1">
    <location>
        <begin position="59"/>
        <end position="80"/>
    </location>
</feature>
<organism evidence="2 3">
    <name type="scientific">Thiohalorhabdus denitrificans</name>
    <dbReference type="NCBI Taxonomy" id="381306"/>
    <lineage>
        <taxon>Bacteria</taxon>
        <taxon>Pseudomonadati</taxon>
        <taxon>Pseudomonadota</taxon>
        <taxon>Gammaproteobacteria</taxon>
        <taxon>Thiohalorhabdales</taxon>
        <taxon>Thiohalorhabdaceae</taxon>
        <taxon>Thiohalorhabdus</taxon>
    </lineage>
</organism>
<protein>
    <recommendedName>
        <fullName evidence="4">Etoposide-induced protein 2.4 (EI24)</fullName>
    </recommendedName>
</protein>
<keyword evidence="1" id="KW-0472">Membrane</keyword>
<feature type="transmembrane region" description="Helical" evidence="1">
    <location>
        <begin position="25"/>
        <end position="47"/>
    </location>
</feature>
<feature type="transmembrane region" description="Helical" evidence="1">
    <location>
        <begin position="213"/>
        <end position="239"/>
    </location>
</feature>
<keyword evidence="3" id="KW-1185">Reference proteome</keyword>
<dbReference type="EMBL" id="FMUN01000015">
    <property type="protein sequence ID" value="SCY68527.1"/>
    <property type="molecule type" value="Genomic_DNA"/>
</dbReference>
<dbReference type="Proteomes" id="UP000183104">
    <property type="component" value="Unassembled WGS sequence"/>
</dbReference>
<feature type="transmembrane region" description="Helical" evidence="1">
    <location>
        <begin position="170"/>
        <end position="192"/>
    </location>
</feature>
<feature type="transmembrane region" description="Helical" evidence="1">
    <location>
        <begin position="251"/>
        <end position="269"/>
    </location>
</feature>
<evidence type="ECO:0008006" key="4">
    <source>
        <dbReference type="Google" id="ProtNLM"/>
    </source>
</evidence>